<evidence type="ECO:0000313" key="2">
    <source>
        <dbReference type="Proteomes" id="UP001246858"/>
    </source>
</evidence>
<proteinExistence type="predicted"/>
<accession>A0ACC6KX07</accession>
<name>A0ACC6KX07_9SPHI</name>
<protein>
    <submittedName>
        <fullName evidence="1">Glycine/D-amino acid oxidase-like deaminating enzyme</fullName>
    </submittedName>
</protein>
<gene>
    <name evidence="1" type="ORF">J2X78_002218</name>
</gene>
<comment type="caution">
    <text evidence="1">The sequence shown here is derived from an EMBL/GenBank/DDBJ whole genome shotgun (WGS) entry which is preliminary data.</text>
</comment>
<sequence length="400" mass="44840">MDIRSNEPFWLVKNGIKHSYPSLRHNLDCEVLIVGGGITGALMAHAAVKNGYQTVLIDKREIANGSTSATTSMLQYEIDVPLYKLKELIGDQGAIASYKACRDAIYKLEELSEEIGSACGFEQKESLYFAGGAKDLKWLKKEFEARKSAGFEVSWMEKKELHARYGLVAEAGILSADGGSLDAFCLAHDLLHYNAERGLQVFDKTELKKVKYQKEGVEVQLHTGASVKARKIIYCTGYETQGMLPDKVVSLKSTYAMISEKEDHHPEICEKTLFWNTDSPYLYMRTTADGRLLVGGEDENFKNALRRDLLLGRKEDKLIKTVKKYLPDVSFITDFCWCGTFGETKDGLPYIGMHPKFPDSYFLLGFGGNGITFSVTGAEMIVDMMKGTPGLLSHYFRFQR</sequence>
<keyword evidence="2" id="KW-1185">Reference proteome</keyword>
<evidence type="ECO:0000313" key="1">
    <source>
        <dbReference type="EMBL" id="MDR6783653.1"/>
    </source>
</evidence>
<reference evidence="1" key="1">
    <citation type="submission" date="2023-07" db="EMBL/GenBank/DDBJ databases">
        <title>Sorghum-associated microbial communities from plants grown in Nebraska, USA.</title>
        <authorList>
            <person name="Schachtman D."/>
        </authorList>
    </citation>
    <scope>NUCLEOTIDE SEQUENCE</scope>
    <source>
        <strain evidence="1">2697</strain>
    </source>
</reference>
<dbReference type="EMBL" id="JAVDTF010000002">
    <property type="protein sequence ID" value="MDR6783653.1"/>
    <property type="molecule type" value="Genomic_DNA"/>
</dbReference>
<organism evidence="1 2">
    <name type="scientific">Pedobacter africanus</name>
    <dbReference type="NCBI Taxonomy" id="151894"/>
    <lineage>
        <taxon>Bacteria</taxon>
        <taxon>Pseudomonadati</taxon>
        <taxon>Bacteroidota</taxon>
        <taxon>Sphingobacteriia</taxon>
        <taxon>Sphingobacteriales</taxon>
        <taxon>Sphingobacteriaceae</taxon>
        <taxon>Pedobacter</taxon>
    </lineage>
</organism>
<dbReference type="Proteomes" id="UP001246858">
    <property type="component" value="Unassembled WGS sequence"/>
</dbReference>